<dbReference type="Proteomes" id="UP000231644">
    <property type="component" value="Unassembled WGS sequence"/>
</dbReference>
<accession>A0A1I1II55</accession>
<dbReference type="STRING" id="517719.SAMN05421762_0675"/>
<gene>
    <name evidence="2" type="ORF">SAMN05421762_0675</name>
</gene>
<keyword evidence="3" id="KW-1185">Reference proteome</keyword>
<evidence type="ECO:0000256" key="1">
    <source>
        <dbReference type="SAM" id="Phobius"/>
    </source>
</evidence>
<evidence type="ECO:0000313" key="3">
    <source>
        <dbReference type="Proteomes" id="UP000231644"/>
    </source>
</evidence>
<dbReference type="EMBL" id="FOLX01000001">
    <property type="protein sequence ID" value="SFC35946.1"/>
    <property type="molecule type" value="Genomic_DNA"/>
</dbReference>
<name>A0A1I1II55_9RHOB</name>
<dbReference type="AlphaFoldDB" id="A0A1I1II55"/>
<keyword evidence="1" id="KW-0472">Membrane</keyword>
<feature type="transmembrane region" description="Helical" evidence="1">
    <location>
        <begin position="29"/>
        <end position="50"/>
    </location>
</feature>
<organism evidence="2 3">
    <name type="scientific">Pseudooceanicola nitratireducens</name>
    <dbReference type="NCBI Taxonomy" id="517719"/>
    <lineage>
        <taxon>Bacteria</taxon>
        <taxon>Pseudomonadati</taxon>
        <taxon>Pseudomonadota</taxon>
        <taxon>Alphaproteobacteria</taxon>
        <taxon>Rhodobacterales</taxon>
        <taxon>Paracoccaceae</taxon>
        <taxon>Pseudooceanicola</taxon>
    </lineage>
</organism>
<proteinExistence type="predicted"/>
<reference evidence="2 3" key="1">
    <citation type="submission" date="2016-10" db="EMBL/GenBank/DDBJ databases">
        <authorList>
            <person name="de Groot N.N."/>
        </authorList>
    </citation>
    <scope>NUCLEOTIDE SEQUENCE [LARGE SCALE GENOMIC DNA]</scope>
    <source>
        <strain evidence="2 3">DSM 29619</strain>
    </source>
</reference>
<evidence type="ECO:0000313" key="2">
    <source>
        <dbReference type="EMBL" id="SFC35946.1"/>
    </source>
</evidence>
<keyword evidence="1" id="KW-0812">Transmembrane</keyword>
<dbReference type="OrthoDB" id="7833467at2"/>
<feature type="transmembrane region" description="Helical" evidence="1">
    <location>
        <begin position="62"/>
        <end position="82"/>
    </location>
</feature>
<keyword evidence="1" id="KW-1133">Transmembrane helix</keyword>
<dbReference type="RefSeq" id="WP_093450386.1">
    <property type="nucleotide sequence ID" value="NZ_FNZG01000002.1"/>
</dbReference>
<protein>
    <submittedName>
        <fullName evidence="2">Uncharacterized protein</fullName>
    </submittedName>
</protein>
<sequence length="345" mass="37828">MTNTPDPRPTPVGVYDQPLPERLSNAEKIALGLSVVWLLGAGLFFVVMRGSSARSEGSYDPLTFVMVILAVFLPVAMFWVAATVARTSRQIREENRQLRAAIDAIRESHAADMARAGGGEGSIARKLDEIAAAQRKTETTLATFHSIRATEAARPDVARAETPGDTPGLPAGVEEQVDLPLAVELEDSPPLPRATFIRALNFPETAEDEVGFGALRQALKDRQSANLIQAAQDVLTLLSQDGIYMDDLRPDMARPEVWRRFANGERGRVVAALGGIRDRSSLALTAGRMRQDPVFRDAAHHFLRRFDRMFVDFEKTASDQDITALSETRTSRAFMLLGRVAGVFN</sequence>